<name>A0ABQ9VFM6_SAGOE</name>
<gene>
    <name evidence="2" type="ORF">P7K49_016666</name>
</gene>
<feature type="region of interest" description="Disordered" evidence="1">
    <location>
        <begin position="53"/>
        <end position="81"/>
    </location>
</feature>
<feature type="compositionally biased region" description="Basic and acidic residues" evidence="1">
    <location>
        <begin position="54"/>
        <end position="68"/>
    </location>
</feature>
<dbReference type="EMBL" id="JASSZA010000007">
    <property type="protein sequence ID" value="KAK2107152.1"/>
    <property type="molecule type" value="Genomic_DNA"/>
</dbReference>
<comment type="caution">
    <text evidence="2">The sequence shown here is derived from an EMBL/GenBank/DDBJ whole genome shotgun (WGS) entry which is preliminary data.</text>
</comment>
<accession>A0ABQ9VFM6</accession>
<evidence type="ECO:0000313" key="2">
    <source>
        <dbReference type="EMBL" id="KAK2107152.1"/>
    </source>
</evidence>
<sequence length="81" mass="9073">MNELARTPPIWVAEAEAVAETQKWSLENFFAKRDKKKKERSNCADGWRLAAGRGRGDPAGRWWDRERAAGPGAATKAMTKD</sequence>
<evidence type="ECO:0000256" key="1">
    <source>
        <dbReference type="SAM" id="MobiDB-lite"/>
    </source>
</evidence>
<proteinExistence type="predicted"/>
<dbReference type="Proteomes" id="UP001266305">
    <property type="component" value="Unassembled WGS sequence"/>
</dbReference>
<organism evidence="2 3">
    <name type="scientific">Saguinus oedipus</name>
    <name type="common">Cotton-top tamarin</name>
    <name type="synonym">Oedipomidas oedipus</name>
    <dbReference type="NCBI Taxonomy" id="9490"/>
    <lineage>
        <taxon>Eukaryota</taxon>
        <taxon>Metazoa</taxon>
        <taxon>Chordata</taxon>
        <taxon>Craniata</taxon>
        <taxon>Vertebrata</taxon>
        <taxon>Euteleostomi</taxon>
        <taxon>Mammalia</taxon>
        <taxon>Eutheria</taxon>
        <taxon>Euarchontoglires</taxon>
        <taxon>Primates</taxon>
        <taxon>Haplorrhini</taxon>
        <taxon>Platyrrhini</taxon>
        <taxon>Cebidae</taxon>
        <taxon>Callitrichinae</taxon>
        <taxon>Saguinus</taxon>
    </lineage>
</organism>
<protein>
    <submittedName>
        <fullName evidence="2">Uncharacterized protein</fullName>
    </submittedName>
</protein>
<evidence type="ECO:0000313" key="3">
    <source>
        <dbReference type="Proteomes" id="UP001266305"/>
    </source>
</evidence>
<keyword evidence="3" id="KW-1185">Reference proteome</keyword>
<reference evidence="2 3" key="1">
    <citation type="submission" date="2023-05" db="EMBL/GenBank/DDBJ databases">
        <title>B98-5 Cell Line De Novo Hybrid Assembly: An Optical Mapping Approach.</title>
        <authorList>
            <person name="Kananen K."/>
            <person name="Auerbach J.A."/>
            <person name="Kautto E."/>
            <person name="Blachly J.S."/>
        </authorList>
    </citation>
    <scope>NUCLEOTIDE SEQUENCE [LARGE SCALE GENOMIC DNA]</scope>
    <source>
        <strain evidence="2">B95-8</strain>
        <tissue evidence="2">Cell line</tissue>
    </source>
</reference>